<accession>A0A5C7FGT1</accession>
<dbReference type="SUPFAM" id="SSF101898">
    <property type="entry name" value="NHL repeat"/>
    <property type="match status" value="1"/>
</dbReference>
<keyword evidence="4 5" id="KW-0472">Membrane</keyword>
<keyword evidence="5" id="KW-1133">Transmembrane helix</keyword>
<keyword evidence="3" id="KW-1003">Cell membrane</keyword>
<dbReference type="InterPro" id="IPR015943">
    <property type="entry name" value="WD40/YVTN_repeat-like_dom_sf"/>
</dbReference>
<dbReference type="InterPro" id="IPR009722">
    <property type="entry name" value="YjiK/CarP"/>
</dbReference>
<feature type="transmembrane region" description="Helical" evidence="5">
    <location>
        <begin position="9"/>
        <end position="28"/>
    </location>
</feature>
<keyword evidence="5" id="KW-0812">Transmembrane</keyword>
<dbReference type="Gene3D" id="2.120.10.30">
    <property type="entry name" value="TolB, C-terminal domain"/>
    <property type="match status" value="1"/>
</dbReference>
<dbReference type="InterPro" id="IPR011042">
    <property type="entry name" value="6-blade_b-propeller_TolB-like"/>
</dbReference>
<reference evidence="6 7" key="1">
    <citation type="submission" date="2019-08" db="EMBL/GenBank/DDBJ databases">
        <title>Lewinella sp. strain SSH13 Genome sequencing and assembly.</title>
        <authorList>
            <person name="Kim I."/>
        </authorList>
    </citation>
    <scope>NUCLEOTIDE SEQUENCE [LARGE SCALE GENOMIC DNA]</scope>
    <source>
        <strain evidence="6 7">SSH13</strain>
    </source>
</reference>
<keyword evidence="7" id="KW-1185">Reference proteome</keyword>
<dbReference type="Gene3D" id="2.130.10.10">
    <property type="entry name" value="YVTN repeat-like/Quinoprotein amine dehydrogenase"/>
    <property type="match status" value="1"/>
</dbReference>
<comment type="similarity">
    <text evidence="2">Belongs to the YjiK family.</text>
</comment>
<dbReference type="AlphaFoldDB" id="A0A5C7FGT1"/>
<evidence type="ECO:0000256" key="4">
    <source>
        <dbReference type="ARBA" id="ARBA00023136"/>
    </source>
</evidence>
<evidence type="ECO:0000256" key="3">
    <source>
        <dbReference type="ARBA" id="ARBA00022475"/>
    </source>
</evidence>
<dbReference type="Proteomes" id="UP000321907">
    <property type="component" value="Unassembled WGS sequence"/>
</dbReference>
<name>A0A5C7FGT1_9BACT</name>
<comment type="caution">
    <text evidence="6">The sequence shown here is derived from an EMBL/GenBank/DDBJ whole genome shotgun (WGS) entry which is preliminary data.</text>
</comment>
<protein>
    <submittedName>
        <fullName evidence="6">Uncharacterized protein</fullName>
    </submittedName>
</protein>
<evidence type="ECO:0000256" key="1">
    <source>
        <dbReference type="ARBA" id="ARBA00004236"/>
    </source>
</evidence>
<proteinExistence type="inferred from homology"/>
<dbReference type="GO" id="GO:0005886">
    <property type="term" value="C:plasma membrane"/>
    <property type="evidence" value="ECO:0007669"/>
    <property type="project" value="UniProtKB-SubCell"/>
</dbReference>
<sequence length="311" mass="35109">MSLLEKPNLISLLILSGVVIIAGGYGLITYTQGPEMEHYDVDADHEFGFDFERPSNSVDLPNDLEEISGLANWFVEDDVIAVQDEDGILFIVDTQTGNVKSDFKFGKDRDYEGLARVDSMVYVLERDGDIHHLKYQPGQEVYESKKLETDFSYRNETEGICYDERTNSLLIVPKDQELNPQDEDYRHGVYALDLETKELEPQPRFYVDEFAIGEVVYGKRKPYKMKPSGVAVDPLTGDVYVIASVGNIMVVIDRESNIKQIELLKEKTLTQPEGITFNRAGDLFISSEGRGGKAVIVTFRRNETSGKSKPK</sequence>
<dbReference type="RefSeq" id="WP_147929899.1">
    <property type="nucleotide sequence ID" value="NZ_VOXD01000007.1"/>
</dbReference>
<gene>
    <name evidence="6" type="ORF">FUA23_06405</name>
</gene>
<dbReference type="OrthoDB" id="5292493at2"/>
<dbReference type="EMBL" id="VOXD01000007">
    <property type="protein sequence ID" value="TXF90417.1"/>
    <property type="molecule type" value="Genomic_DNA"/>
</dbReference>
<evidence type="ECO:0000313" key="7">
    <source>
        <dbReference type="Proteomes" id="UP000321907"/>
    </source>
</evidence>
<evidence type="ECO:0000256" key="2">
    <source>
        <dbReference type="ARBA" id="ARBA00009852"/>
    </source>
</evidence>
<comment type="subcellular location">
    <subcellularLocation>
        <location evidence="1">Cell membrane</location>
    </subcellularLocation>
</comment>
<evidence type="ECO:0000313" key="6">
    <source>
        <dbReference type="EMBL" id="TXF90417.1"/>
    </source>
</evidence>
<dbReference type="Pfam" id="PF06977">
    <property type="entry name" value="SdiA-regulated"/>
    <property type="match status" value="1"/>
</dbReference>
<evidence type="ECO:0000256" key="5">
    <source>
        <dbReference type="SAM" id="Phobius"/>
    </source>
</evidence>
<organism evidence="6 7">
    <name type="scientific">Neolewinella aurantiaca</name>
    <dbReference type="NCBI Taxonomy" id="2602767"/>
    <lineage>
        <taxon>Bacteria</taxon>
        <taxon>Pseudomonadati</taxon>
        <taxon>Bacteroidota</taxon>
        <taxon>Saprospiria</taxon>
        <taxon>Saprospirales</taxon>
        <taxon>Lewinellaceae</taxon>
        <taxon>Neolewinella</taxon>
    </lineage>
</organism>